<gene>
    <name evidence="1" type="ORF">V1477_004812</name>
</gene>
<keyword evidence="2" id="KW-1185">Reference proteome</keyword>
<comment type="caution">
    <text evidence="1">The sequence shown here is derived from an EMBL/GenBank/DDBJ whole genome shotgun (WGS) entry which is preliminary data.</text>
</comment>
<feature type="non-terminal residue" evidence="1">
    <location>
        <position position="69"/>
    </location>
</feature>
<proteinExistence type="predicted"/>
<dbReference type="EMBL" id="JAYRBN010000037">
    <property type="protein sequence ID" value="KAL2746442.1"/>
    <property type="molecule type" value="Genomic_DNA"/>
</dbReference>
<organism evidence="1 2">
    <name type="scientific">Vespula maculifrons</name>
    <name type="common">Eastern yellow jacket</name>
    <name type="synonym">Wasp</name>
    <dbReference type="NCBI Taxonomy" id="7453"/>
    <lineage>
        <taxon>Eukaryota</taxon>
        <taxon>Metazoa</taxon>
        <taxon>Ecdysozoa</taxon>
        <taxon>Arthropoda</taxon>
        <taxon>Hexapoda</taxon>
        <taxon>Insecta</taxon>
        <taxon>Pterygota</taxon>
        <taxon>Neoptera</taxon>
        <taxon>Endopterygota</taxon>
        <taxon>Hymenoptera</taxon>
        <taxon>Apocrita</taxon>
        <taxon>Aculeata</taxon>
        <taxon>Vespoidea</taxon>
        <taxon>Vespidae</taxon>
        <taxon>Vespinae</taxon>
        <taxon>Vespula</taxon>
    </lineage>
</organism>
<protein>
    <recommendedName>
        <fullName evidence="3">Secreted protein</fullName>
    </recommendedName>
</protein>
<evidence type="ECO:0000313" key="1">
    <source>
        <dbReference type="EMBL" id="KAL2746442.1"/>
    </source>
</evidence>
<sequence>MTMRKEAMAAAPPLPPAIAAAVAAVAVAMEKRMHSEYHILSQSPISFRRRIHFMRFAIHQKGKIRTMRI</sequence>
<evidence type="ECO:0000313" key="2">
    <source>
        <dbReference type="Proteomes" id="UP001607303"/>
    </source>
</evidence>
<reference evidence="1 2" key="1">
    <citation type="journal article" date="2024" name="Ann. Entomol. Soc. Am.">
        <title>Genomic analyses of the southern and eastern yellowjacket wasps (Hymenoptera: Vespidae) reveal evolutionary signatures of social life.</title>
        <authorList>
            <person name="Catto M.A."/>
            <person name="Caine P.B."/>
            <person name="Orr S.E."/>
            <person name="Hunt B.G."/>
            <person name="Goodisman M.A.D."/>
        </authorList>
    </citation>
    <scope>NUCLEOTIDE SEQUENCE [LARGE SCALE GENOMIC DNA]</scope>
    <source>
        <strain evidence="1">232</strain>
        <tissue evidence="1">Head and thorax</tissue>
    </source>
</reference>
<accession>A0ABD2CMV7</accession>
<name>A0ABD2CMV7_VESMC</name>
<dbReference type="AlphaFoldDB" id="A0ABD2CMV7"/>
<evidence type="ECO:0008006" key="3">
    <source>
        <dbReference type="Google" id="ProtNLM"/>
    </source>
</evidence>
<dbReference type="Proteomes" id="UP001607303">
    <property type="component" value="Unassembled WGS sequence"/>
</dbReference>